<dbReference type="STRING" id="608506.COB47_1112"/>
<gene>
    <name evidence="1" type="ordered locus">COB47_1112</name>
</gene>
<sequence>MLVNTPSYIFLNDVFTQAGRDLKKISYQIINDVDGFSVNFFFTDDCEVNNIGIALELQNAELVFMPKLQKGKKGLVCNNSNIQMILLRSNNSFFLLKIYGILQLKERYLRFATKLKEKLLCIGFFNSFWIDEGTESFCYQNLLSVSEIKKGSNIKIEIKFQRGNSIYDCVENFNEKLKFFEVGLDLESAKSPMYIGTVDIMRYSKIDIATRYQFSFVVPAKVSKFCFFYLPRKVINYNLSYTSSLQSSSFYYLNVLSELKKSEILNLKENIEILASNENIYFNFYNKNLMLTSMKTYYHLPYVLLLYIKLCSLTGEEIKASVEKFVDDIEWYVIKSKKFFSDETLKNIKEFDKNFENEIYPNEVLTIYICYELYRLLFHYYEDLSYHKMSNDLKALLFLYYDFERKYFYKNNYSFRKEEFLRIIRREDLK</sequence>
<dbReference type="Proteomes" id="UP000000347">
    <property type="component" value="Chromosome"/>
</dbReference>
<dbReference type="AlphaFoldDB" id="D9TK79"/>
<accession>D9TK79</accession>
<reference evidence="1 2" key="1">
    <citation type="journal article" date="2010" name="J. Bacteriol.">
        <title>Complete genome sequence of the cellulolytic thermophile Caldicellulosiruptor obsidiansis OB47T.</title>
        <authorList>
            <person name="Elkins J.G."/>
            <person name="Lochner A."/>
            <person name="Hamilton-Brehm S.D."/>
            <person name="Davenport K.W."/>
            <person name="Podar M."/>
            <person name="Brown S.D."/>
            <person name="Land M.L."/>
            <person name="Hauser L.J."/>
            <person name="Klingeman D.M."/>
            <person name="Raman B."/>
            <person name="Goodwin L.A."/>
            <person name="Tapia R."/>
            <person name="Meincke L.J."/>
            <person name="Detter J.C."/>
            <person name="Bruce D.C."/>
            <person name="Han C.S."/>
            <person name="Palumbo A.V."/>
            <person name="Cottingham R.W."/>
            <person name="Keller M."/>
            <person name="Graham D.E."/>
        </authorList>
    </citation>
    <scope>NUCLEOTIDE SEQUENCE [LARGE SCALE GENOMIC DNA]</scope>
    <source>
        <strain evidence="2">ATCC BAA-2073 / strain OB47</strain>
    </source>
</reference>
<dbReference type="KEGG" id="cob:COB47_1112"/>
<evidence type="ECO:0000313" key="1">
    <source>
        <dbReference type="EMBL" id="ADL42411.1"/>
    </source>
</evidence>
<proteinExistence type="predicted"/>
<dbReference type="EMBL" id="CP002164">
    <property type="protein sequence ID" value="ADL42411.1"/>
    <property type="molecule type" value="Genomic_DNA"/>
</dbReference>
<dbReference type="OrthoDB" id="1715112at2"/>
<dbReference type="HOGENOM" id="CLU_637251_0_0_9"/>
<protein>
    <submittedName>
        <fullName evidence="1">Uncharacterized protein</fullName>
    </submittedName>
</protein>
<evidence type="ECO:0000313" key="2">
    <source>
        <dbReference type="Proteomes" id="UP000000347"/>
    </source>
</evidence>
<keyword evidence="2" id="KW-1185">Reference proteome</keyword>
<name>D9TK79_CALOO</name>
<dbReference type="RefSeq" id="WP_013290411.1">
    <property type="nucleotide sequence ID" value="NC_014392.1"/>
</dbReference>
<organism evidence="1 2">
    <name type="scientific">Caldicellulosiruptor obsidiansis (strain ATCC BAA-2073 / JCM 16842 / OB47)</name>
    <dbReference type="NCBI Taxonomy" id="608506"/>
    <lineage>
        <taxon>Bacteria</taxon>
        <taxon>Bacillati</taxon>
        <taxon>Bacillota</taxon>
        <taxon>Bacillota incertae sedis</taxon>
        <taxon>Caldicellulosiruptorales</taxon>
        <taxon>Caldicellulosiruptoraceae</taxon>
        <taxon>Caldicellulosiruptor</taxon>
    </lineage>
</organism>